<dbReference type="OrthoDB" id="13103at2"/>
<dbReference type="InterPro" id="IPR029016">
    <property type="entry name" value="GAF-like_dom_sf"/>
</dbReference>
<name>O67479_AQUAE</name>
<dbReference type="eggNOG" id="COG1414">
    <property type="taxonomic scope" value="Bacteria"/>
</dbReference>
<dbReference type="PROSITE" id="PS51077">
    <property type="entry name" value="HTH_ICLR"/>
    <property type="match status" value="1"/>
</dbReference>
<dbReference type="EMBL" id="AE000657">
    <property type="protein sequence ID" value="AAC07438.1"/>
    <property type="molecule type" value="Genomic_DNA"/>
</dbReference>
<dbReference type="Pfam" id="PF01614">
    <property type="entry name" value="IclR_C"/>
    <property type="match status" value="1"/>
</dbReference>
<dbReference type="AlphaFoldDB" id="O67479"/>
<evidence type="ECO:0000313" key="6">
    <source>
        <dbReference type="EMBL" id="AAC07438.1"/>
    </source>
</evidence>
<evidence type="ECO:0000256" key="2">
    <source>
        <dbReference type="ARBA" id="ARBA00023125"/>
    </source>
</evidence>
<dbReference type="RefSeq" id="WP_010880982.1">
    <property type="nucleotide sequence ID" value="NC_000918.1"/>
</dbReference>
<reference evidence="6 7" key="1">
    <citation type="journal article" date="1998" name="Nature">
        <title>The complete genome of the hyperthermophilic bacterium Aquifex aeolicus.</title>
        <authorList>
            <person name="Deckert G."/>
            <person name="Warren P.V."/>
            <person name="Gaasterland T."/>
            <person name="Young W.G."/>
            <person name="Lenox A.L."/>
            <person name="Graham D.E."/>
            <person name="Overbeek R."/>
            <person name="Snead M.A."/>
            <person name="Keller M."/>
            <person name="Aujay M."/>
            <person name="Huber R."/>
            <person name="Feldman R.A."/>
            <person name="Short J.M."/>
            <person name="Olson G.J."/>
            <person name="Swanson R.V."/>
        </authorList>
    </citation>
    <scope>NUCLEOTIDE SEQUENCE [LARGE SCALE GENOMIC DNA]</scope>
    <source>
        <strain evidence="6 7">VF5</strain>
    </source>
</reference>
<dbReference type="InterPro" id="IPR036390">
    <property type="entry name" value="WH_DNA-bd_sf"/>
</dbReference>
<protein>
    <recommendedName>
        <fullName evidence="8">IclR family transcriptional regulator</fullName>
    </recommendedName>
</protein>
<dbReference type="FunFam" id="1.10.10.10:FF:000056">
    <property type="entry name" value="IclR family transcriptional regulator"/>
    <property type="match status" value="1"/>
</dbReference>
<keyword evidence="1" id="KW-0805">Transcription regulation</keyword>
<dbReference type="Gene3D" id="1.10.10.10">
    <property type="entry name" value="Winged helix-like DNA-binding domain superfamily/Winged helix DNA-binding domain"/>
    <property type="match status" value="1"/>
</dbReference>
<dbReference type="STRING" id="224324.aq_1510"/>
<dbReference type="CDD" id="cd00090">
    <property type="entry name" value="HTH_ARSR"/>
    <property type="match status" value="1"/>
</dbReference>
<evidence type="ECO:0008006" key="8">
    <source>
        <dbReference type="Google" id="ProtNLM"/>
    </source>
</evidence>
<proteinExistence type="predicted"/>
<dbReference type="PANTHER" id="PTHR30136:SF24">
    <property type="entry name" value="HTH-TYPE TRANSCRIPTIONAL REPRESSOR ALLR"/>
    <property type="match status" value="1"/>
</dbReference>
<dbReference type="SUPFAM" id="SSF55781">
    <property type="entry name" value="GAF domain-like"/>
    <property type="match status" value="1"/>
</dbReference>
<dbReference type="EnsemblBacteria" id="AAC07438">
    <property type="protein sequence ID" value="AAC07438"/>
    <property type="gene ID" value="aq_1510"/>
</dbReference>
<dbReference type="InterPro" id="IPR050707">
    <property type="entry name" value="HTH_MetabolicPath_Reg"/>
</dbReference>
<keyword evidence="2" id="KW-0238">DNA-binding</keyword>
<dbReference type="PANTHER" id="PTHR30136">
    <property type="entry name" value="HELIX-TURN-HELIX TRANSCRIPTIONAL REGULATOR, ICLR FAMILY"/>
    <property type="match status" value="1"/>
</dbReference>
<keyword evidence="7" id="KW-1185">Reference proteome</keyword>
<accession>O67479</accession>
<dbReference type="Gene3D" id="3.30.450.40">
    <property type="match status" value="2"/>
</dbReference>
<dbReference type="PROSITE" id="PS51078">
    <property type="entry name" value="ICLR_ED"/>
    <property type="match status" value="1"/>
</dbReference>
<dbReference type="KEGG" id="aae:aq_1510"/>
<dbReference type="SMART" id="SM00346">
    <property type="entry name" value="HTH_ICLR"/>
    <property type="match status" value="1"/>
</dbReference>
<dbReference type="GO" id="GO:0003700">
    <property type="term" value="F:DNA-binding transcription factor activity"/>
    <property type="evidence" value="ECO:0000318"/>
    <property type="project" value="GO_Central"/>
</dbReference>
<dbReference type="PIR" id="E70431">
    <property type="entry name" value="E70431"/>
</dbReference>
<dbReference type="Proteomes" id="UP000000798">
    <property type="component" value="Chromosome"/>
</dbReference>
<dbReference type="SUPFAM" id="SSF46785">
    <property type="entry name" value="Winged helix' DNA-binding domain"/>
    <property type="match status" value="1"/>
</dbReference>
<dbReference type="HOGENOM" id="CLU_062618_5_5_0"/>
<evidence type="ECO:0000256" key="1">
    <source>
        <dbReference type="ARBA" id="ARBA00023015"/>
    </source>
</evidence>
<evidence type="ECO:0000313" key="7">
    <source>
        <dbReference type="Proteomes" id="UP000000798"/>
    </source>
</evidence>
<dbReference type="GO" id="GO:0045892">
    <property type="term" value="P:negative regulation of DNA-templated transcription"/>
    <property type="evidence" value="ECO:0000318"/>
    <property type="project" value="GO_Central"/>
</dbReference>
<dbReference type="InterPro" id="IPR014757">
    <property type="entry name" value="Tscrpt_reg_IclR_C"/>
</dbReference>
<dbReference type="InterPro" id="IPR036388">
    <property type="entry name" value="WH-like_DNA-bd_sf"/>
</dbReference>
<feature type="domain" description="HTH iclR-type" evidence="4">
    <location>
        <begin position="1"/>
        <end position="62"/>
    </location>
</feature>
<dbReference type="GO" id="GO:0003677">
    <property type="term" value="F:DNA binding"/>
    <property type="evidence" value="ECO:0000318"/>
    <property type="project" value="GO_Central"/>
</dbReference>
<dbReference type="Pfam" id="PF09339">
    <property type="entry name" value="HTH_IclR"/>
    <property type="match status" value="1"/>
</dbReference>
<dbReference type="InterPro" id="IPR011991">
    <property type="entry name" value="ArsR-like_HTH"/>
</dbReference>
<organism evidence="6 7">
    <name type="scientific">Aquifex aeolicus (strain VF5)</name>
    <dbReference type="NCBI Taxonomy" id="224324"/>
    <lineage>
        <taxon>Bacteria</taxon>
        <taxon>Pseudomonadati</taxon>
        <taxon>Aquificota</taxon>
        <taxon>Aquificia</taxon>
        <taxon>Aquificales</taxon>
        <taxon>Aquificaceae</taxon>
        <taxon>Aquifex</taxon>
    </lineage>
</organism>
<evidence type="ECO:0000259" key="4">
    <source>
        <dbReference type="PROSITE" id="PS51077"/>
    </source>
</evidence>
<gene>
    <name evidence="6" type="ordered locus">aq_1510</name>
</gene>
<dbReference type="InParanoid" id="O67479"/>
<evidence type="ECO:0000259" key="5">
    <source>
        <dbReference type="PROSITE" id="PS51078"/>
    </source>
</evidence>
<keyword evidence="3" id="KW-0804">Transcription</keyword>
<dbReference type="InterPro" id="IPR005471">
    <property type="entry name" value="Tscrpt_reg_IclR_N"/>
</dbReference>
<sequence>MKTLEKAFSVLEYLMEKGEAGVTEISEHLNLSKNNVFRALITFEEHGLVEKDPETEKYKLGVNSVRLGYGYIQKNPLIKLSEPVFKNLRFKLLETVNLTVLDDQKKYVVYVIEEETIKPVKVKSRLGMRFDLDAYTASAKALRKAVLGEKGFVFDYEYNTQTEIAGGACVVRDYRGRPIGAVEIIAPIYRMPFDRVEKEIKPTLQEVALELSLKLGYWD</sequence>
<evidence type="ECO:0000256" key="3">
    <source>
        <dbReference type="ARBA" id="ARBA00023163"/>
    </source>
</evidence>
<feature type="domain" description="IclR-ED" evidence="5">
    <location>
        <begin position="63"/>
        <end position="217"/>
    </location>
</feature>